<dbReference type="Pfam" id="PF13238">
    <property type="entry name" value="AAA_18"/>
    <property type="match status" value="1"/>
</dbReference>
<accession>A0A218NMZ8</accession>
<dbReference type="AlphaFoldDB" id="A0A218NMZ8"/>
<dbReference type="PANTHER" id="PTHR33477">
    <property type="entry name" value="P-LOOP NTPASE DOMAIN-CONTAINING PROTEIN LPA1 HOMOLOG 1"/>
    <property type="match status" value="1"/>
</dbReference>
<evidence type="ECO:0000313" key="1">
    <source>
        <dbReference type="EMBL" id="ASI13849.1"/>
    </source>
</evidence>
<dbReference type="SUPFAM" id="SSF52540">
    <property type="entry name" value="P-loop containing nucleoside triphosphate hydrolases"/>
    <property type="match status" value="1"/>
</dbReference>
<keyword evidence="1" id="KW-0418">Kinase</keyword>
<proteinExistence type="predicted"/>
<dbReference type="Gene3D" id="3.40.50.300">
    <property type="entry name" value="P-loop containing nucleotide triphosphate hydrolases"/>
    <property type="match status" value="1"/>
</dbReference>
<name>A0A218NMZ8_9ARCH</name>
<dbReference type="KEGG" id="marh:Mia14_0536"/>
<reference evidence="1 2" key="1">
    <citation type="journal article" date="2017" name="Nat. Commun.">
        <title>'ARMAN' archaea depend on association with euryarchaeal host in culture and in situ.</title>
        <authorList>
            <person name="Golyshina O."/>
            <person name="Toshchakov S."/>
            <person name="Makarova K."/>
            <person name="Gavrilov S."/>
            <person name="Korzhenkov A."/>
            <person name="La Cono V."/>
            <person name="Arcadi E."/>
            <person name="Nechitaylo T."/>
            <person name="Ferrer M."/>
            <person name="Kublanov I."/>
            <person name="Wolf Y."/>
            <person name="Yakimov M."/>
            <person name="Golyshin P."/>
            <person name="Slesarev A."/>
            <person name="Kozyavkin S."/>
        </authorList>
    </citation>
    <scope>NUCLEOTIDE SEQUENCE [LARGE SCALE GENOMIC DNA]</scope>
    <source>
        <strain evidence="1 2">Mia14</strain>
    </source>
</reference>
<evidence type="ECO:0000313" key="2">
    <source>
        <dbReference type="Proteomes" id="UP000197679"/>
    </source>
</evidence>
<dbReference type="OrthoDB" id="31230at2157"/>
<dbReference type="InterPro" id="IPR027417">
    <property type="entry name" value="P-loop_NTPase"/>
</dbReference>
<dbReference type="EMBL" id="CP019964">
    <property type="protein sequence ID" value="ASI13849.1"/>
    <property type="molecule type" value="Genomic_DNA"/>
</dbReference>
<keyword evidence="2" id="KW-1185">Reference proteome</keyword>
<dbReference type="RefSeq" id="WP_088820116.1">
    <property type="nucleotide sequence ID" value="NZ_CP019964.1"/>
</dbReference>
<dbReference type="GeneID" id="33314093"/>
<organism evidence="1 2">
    <name type="scientific">Candidatus Mancarchaeum acidiphilum</name>
    <dbReference type="NCBI Taxonomy" id="1920749"/>
    <lineage>
        <taxon>Archaea</taxon>
        <taxon>Candidatus Micrarchaeota</taxon>
        <taxon>Candidatus Mancarchaeum</taxon>
    </lineage>
</organism>
<dbReference type="GO" id="GO:0016301">
    <property type="term" value="F:kinase activity"/>
    <property type="evidence" value="ECO:0007669"/>
    <property type="project" value="UniProtKB-KW"/>
</dbReference>
<protein>
    <submittedName>
        <fullName evidence="1">2-phosphoglycerate kinase</fullName>
    </submittedName>
</protein>
<dbReference type="PANTHER" id="PTHR33477:SF3">
    <property type="entry name" value="P-LOOP NTPASE DOMAIN-CONTAINING PROTEIN LPA1 HOMOLOG 1"/>
    <property type="match status" value="1"/>
</dbReference>
<gene>
    <name evidence="1" type="ORF">Mia14_0536</name>
</gene>
<sequence length="206" mass="23493">MADYKIIFIGGVPGVGKTSISGALSRKYNIDIMLSGDYLREFARPIISSKGEGNNLMTSVYEAWKEFGEKTNENIIKGYLEQSKPICSGINAVIERADKNGENVIVESLYLNQELLDTLKKYNACSAYLYISDWDLHSKRLNERELYTHKKSPGSRLSAQLDVYRSIMDYSIDLLKKNSMRIFDNTDYAKTRDDVIKFVGEYYGDD</sequence>
<keyword evidence="1" id="KW-0808">Transferase</keyword>
<dbReference type="Proteomes" id="UP000197679">
    <property type="component" value="Chromosome"/>
</dbReference>